<keyword evidence="2" id="KW-1185">Reference proteome</keyword>
<reference evidence="2" key="1">
    <citation type="journal article" date="2019" name="Int. J. Syst. Evol. Microbiol.">
        <title>The Global Catalogue of Microorganisms (GCM) 10K type strain sequencing project: providing services to taxonomists for standard genome sequencing and annotation.</title>
        <authorList>
            <consortium name="The Broad Institute Genomics Platform"/>
            <consortium name="The Broad Institute Genome Sequencing Center for Infectious Disease"/>
            <person name="Wu L."/>
            <person name="Ma J."/>
        </authorList>
    </citation>
    <scope>NUCLEOTIDE SEQUENCE [LARGE SCALE GENOMIC DNA]</scope>
    <source>
        <strain evidence="2">JCM 31202</strain>
    </source>
</reference>
<gene>
    <name evidence="1" type="ORF">ACFQ11_01825</name>
</gene>
<organism evidence="1 2">
    <name type="scientific">Actinomadura sediminis</name>
    <dbReference type="NCBI Taxonomy" id="1038904"/>
    <lineage>
        <taxon>Bacteria</taxon>
        <taxon>Bacillati</taxon>
        <taxon>Actinomycetota</taxon>
        <taxon>Actinomycetes</taxon>
        <taxon>Streptosporangiales</taxon>
        <taxon>Thermomonosporaceae</taxon>
        <taxon>Actinomadura</taxon>
    </lineage>
</organism>
<name>A0ABW3EKR1_9ACTN</name>
<dbReference type="RefSeq" id="WP_378295953.1">
    <property type="nucleotide sequence ID" value="NZ_JBHTJA010000002.1"/>
</dbReference>
<evidence type="ECO:0000313" key="1">
    <source>
        <dbReference type="EMBL" id="MFD0899129.1"/>
    </source>
</evidence>
<protein>
    <submittedName>
        <fullName evidence="1">Uncharacterized protein</fullName>
    </submittedName>
</protein>
<evidence type="ECO:0000313" key="2">
    <source>
        <dbReference type="Proteomes" id="UP001596972"/>
    </source>
</evidence>
<comment type="caution">
    <text evidence="1">The sequence shown here is derived from an EMBL/GenBank/DDBJ whole genome shotgun (WGS) entry which is preliminary data.</text>
</comment>
<proteinExistence type="predicted"/>
<dbReference type="Proteomes" id="UP001596972">
    <property type="component" value="Unassembled WGS sequence"/>
</dbReference>
<dbReference type="EMBL" id="JBHTJA010000002">
    <property type="protein sequence ID" value="MFD0899129.1"/>
    <property type="molecule type" value="Genomic_DNA"/>
</dbReference>
<sequence>MCCLPALDASLELRASIPRGELGAIAHNDVGAQRDERRLGNRLRADLPATFAAAMDIADGDLGDRLAARGAAGIGEHRHSPCAPWATAGSRCCGSACA</sequence>
<accession>A0ABW3EKR1</accession>